<protein>
    <submittedName>
        <fullName evidence="1">Uncharacterized protein</fullName>
    </submittedName>
</protein>
<evidence type="ECO:0000313" key="2">
    <source>
        <dbReference type="Proteomes" id="UP000321907"/>
    </source>
</evidence>
<proteinExistence type="predicted"/>
<organism evidence="1 2">
    <name type="scientific">Neolewinella aurantiaca</name>
    <dbReference type="NCBI Taxonomy" id="2602767"/>
    <lineage>
        <taxon>Bacteria</taxon>
        <taxon>Pseudomonadati</taxon>
        <taxon>Bacteroidota</taxon>
        <taxon>Saprospiria</taxon>
        <taxon>Saprospirales</taxon>
        <taxon>Lewinellaceae</taxon>
        <taxon>Neolewinella</taxon>
    </lineage>
</organism>
<reference evidence="1 2" key="1">
    <citation type="submission" date="2019-08" db="EMBL/GenBank/DDBJ databases">
        <title>Lewinella sp. strain SSH13 Genome sequencing and assembly.</title>
        <authorList>
            <person name="Kim I."/>
        </authorList>
    </citation>
    <scope>NUCLEOTIDE SEQUENCE [LARGE SCALE GENOMIC DNA]</scope>
    <source>
        <strain evidence="1 2">SSH13</strain>
    </source>
</reference>
<accession>A0A5C7FVD2</accession>
<evidence type="ECO:0000313" key="1">
    <source>
        <dbReference type="EMBL" id="TXF89537.1"/>
    </source>
</evidence>
<gene>
    <name evidence="1" type="ORF">FUA23_10050</name>
</gene>
<dbReference type="Proteomes" id="UP000321907">
    <property type="component" value="Unassembled WGS sequence"/>
</dbReference>
<keyword evidence="2" id="KW-1185">Reference proteome</keyword>
<sequence length="213" mass="24038">MSTTKTIILAIVCLLSGLAIGWGLTGTEAKTTDIRWKYGDAELVIDLEKDMADDETLMGKIFSKEYSAAGATNWLKEEHELFHFADPDLAGKLTELEYESAASRELRELRDKRLGPWSYQAQEVKVSIPEREVQPFSGYANVCESGIFFRKKIEVFLPDHPDKKITLQASGRYACPEGYKFPDIQLSREDAMKLFGYSDFSKYETAAAVVIQE</sequence>
<name>A0A5C7FVD2_9BACT</name>
<dbReference type="AlphaFoldDB" id="A0A5C7FVD2"/>
<comment type="caution">
    <text evidence="1">The sequence shown here is derived from an EMBL/GenBank/DDBJ whole genome shotgun (WGS) entry which is preliminary data.</text>
</comment>
<dbReference type="OrthoDB" id="1492931at2"/>
<dbReference type="RefSeq" id="WP_147930611.1">
    <property type="nucleotide sequence ID" value="NZ_VOXD01000013.1"/>
</dbReference>
<dbReference type="EMBL" id="VOXD01000013">
    <property type="protein sequence ID" value="TXF89537.1"/>
    <property type="molecule type" value="Genomic_DNA"/>
</dbReference>